<dbReference type="InterPro" id="IPR011055">
    <property type="entry name" value="Dup_hybrid_motif"/>
</dbReference>
<dbReference type="RefSeq" id="WP_203389315.1">
    <property type="nucleotide sequence ID" value="NZ_CP064781.1"/>
</dbReference>
<sequence>MKHASTITRHLVGLLLALACGAALALPRHLPVPGGIAVLELAGAAAPQVHFDGRPQPVVRENGRWFALIGIPLDSVPGPQQATVDDGGRQRTQAFTVRARHYPTQRLTIPDARMVTPPPELAERIVAEQQRLDALKRHFSPSPAPATDFALPAAGRLSARFGLRRVLNGEARAPHSGLDLAVAGGQPVRAPAAGTVLAVEDFYFAGRTVVIDHGQGLLTLYAHLSQVAVAPGQAVARGAALGASGASGRATGPHLHWVVVVGGSAVDPELFLRRP</sequence>
<keyword evidence="5" id="KW-1185">Reference proteome</keyword>
<dbReference type="CDD" id="cd12797">
    <property type="entry name" value="M23_peptidase"/>
    <property type="match status" value="1"/>
</dbReference>
<gene>
    <name evidence="4" type="ORF">IWH25_07435</name>
</gene>
<evidence type="ECO:0000313" key="5">
    <source>
        <dbReference type="Proteomes" id="UP000663444"/>
    </source>
</evidence>
<dbReference type="Gene3D" id="2.70.70.10">
    <property type="entry name" value="Glucose Permease (Domain IIA)"/>
    <property type="match status" value="1"/>
</dbReference>
<accession>A0A974SSW5</accession>
<reference evidence="4" key="1">
    <citation type="submission" date="2020-11" db="EMBL/GenBank/DDBJ databases">
        <title>Azospira restricta DSM 18626 genome sequence.</title>
        <authorList>
            <person name="Moe W.M."/>
        </authorList>
    </citation>
    <scope>NUCLEOTIDE SEQUENCE</scope>
    <source>
        <strain evidence="4">DSM 18626</strain>
    </source>
</reference>
<dbReference type="InterPro" id="IPR040487">
    <property type="entry name" value="Peptidase_M23_N"/>
</dbReference>
<keyword evidence="1" id="KW-0732">Signal</keyword>
<dbReference type="AlphaFoldDB" id="A0A974SSW5"/>
<dbReference type="Proteomes" id="UP000663444">
    <property type="component" value="Chromosome"/>
</dbReference>
<feature type="domain" description="M23ase beta-sheet core" evidence="2">
    <location>
        <begin position="174"/>
        <end position="268"/>
    </location>
</feature>
<dbReference type="Pfam" id="PF01551">
    <property type="entry name" value="Peptidase_M23"/>
    <property type="match status" value="1"/>
</dbReference>
<dbReference type="Pfam" id="PF18421">
    <property type="entry name" value="Peptidase_M23_N"/>
    <property type="match status" value="1"/>
</dbReference>
<feature type="chain" id="PRO_5037560528" evidence="1">
    <location>
        <begin position="26"/>
        <end position="275"/>
    </location>
</feature>
<protein>
    <submittedName>
        <fullName evidence="4">Peptidoglycan DD-metalloendopeptidase family protein</fullName>
    </submittedName>
</protein>
<dbReference type="PANTHER" id="PTHR21666:SF285">
    <property type="entry name" value="M23 FAMILY METALLOPEPTIDASE"/>
    <property type="match status" value="1"/>
</dbReference>
<proteinExistence type="predicted"/>
<dbReference type="EMBL" id="CP064781">
    <property type="protein sequence ID" value="QRJ65814.1"/>
    <property type="molecule type" value="Genomic_DNA"/>
</dbReference>
<feature type="signal peptide" evidence="1">
    <location>
        <begin position="1"/>
        <end position="25"/>
    </location>
</feature>
<dbReference type="InterPro" id="IPR050570">
    <property type="entry name" value="Cell_wall_metabolism_enzyme"/>
</dbReference>
<evidence type="ECO:0000259" key="3">
    <source>
        <dbReference type="Pfam" id="PF18421"/>
    </source>
</evidence>
<evidence type="ECO:0000256" key="1">
    <source>
        <dbReference type="SAM" id="SignalP"/>
    </source>
</evidence>
<feature type="domain" description="Peptidase family M23 N-terminal" evidence="3">
    <location>
        <begin position="30"/>
        <end position="98"/>
    </location>
</feature>
<dbReference type="PROSITE" id="PS51257">
    <property type="entry name" value="PROKAR_LIPOPROTEIN"/>
    <property type="match status" value="1"/>
</dbReference>
<dbReference type="KEGG" id="ares:IWH25_07435"/>
<dbReference type="SUPFAM" id="SSF51261">
    <property type="entry name" value="Duplicated hybrid motif"/>
    <property type="match status" value="1"/>
</dbReference>
<dbReference type="GO" id="GO:0004222">
    <property type="term" value="F:metalloendopeptidase activity"/>
    <property type="evidence" value="ECO:0007669"/>
    <property type="project" value="TreeGrafter"/>
</dbReference>
<dbReference type="InterPro" id="IPR016047">
    <property type="entry name" value="M23ase_b-sheet_dom"/>
</dbReference>
<evidence type="ECO:0000313" key="4">
    <source>
        <dbReference type="EMBL" id="QRJ65814.1"/>
    </source>
</evidence>
<organism evidence="4 5">
    <name type="scientific">Azospira restricta</name>
    <dbReference type="NCBI Taxonomy" id="404405"/>
    <lineage>
        <taxon>Bacteria</taxon>
        <taxon>Pseudomonadati</taxon>
        <taxon>Pseudomonadota</taxon>
        <taxon>Betaproteobacteria</taxon>
        <taxon>Rhodocyclales</taxon>
        <taxon>Rhodocyclaceae</taxon>
        <taxon>Azospira</taxon>
    </lineage>
</organism>
<dbReference type="PANTHER" id="PTHR21666">
    <property type="entry name" value="PEPTIDASE-RELATED"/>
    <property type="match status" value="1"/>
</dbReference>
<name>A0A974SSW5_9RHOO</name>
<dbReference type="Gene3D" id="2.60.40.1590">
    <property type="entry name" value="Peptidoglycan hydrolase domains"/>
    <property type="match status" value="1"/>
</dbReference>
<evidence type="ECO:0000259" key="2">
    <source>
        <dbReference type="Pfam" id="PF01551"/>
    </source>
</evidence>